<dbReference type="Gene3D" id="2.40.160.180">
    <property type="entry name" value="Carbohydrate-selective porin OprB"/>
    <property type="match status" value="1"/>
</dbReference>
<organism evidence="3 4">
    <name type="scientific">Acetobacteroides hydrogenigenes</name>
    <dbReference type="NCBI Taxonomy" id="979970"/>
    <lineage>
        <taxon>Bacteria</taxon>
        <taxon>Pseudomonadati</taxon>
        <taxon>Bacteroidota</taxon>
        <taxon>Bacteroidia</taxon>
        <taxon>Bacteroidales</taxon>
        <taxon>Rikenellaceae</taxon>
        <taxon>Acetobacteroides</taxon>
    </lineage>
</organism>
<gene>
    <name evidence="3" type="ORF">CLV25_1144</name>
</gene>
<dbReference type="GO" id="GO:0016020">
    <property type="term" value="C:membrane"/>
    <property type="evidence" value="ECO:0007669"/>
    <property type="project" value="InterPro"/>
</dbReference>
<comment type="caution">
    <text evidence="3">The sequence shown here is derived from an EMBL/GenBank/DDBJ whole genome shotgun (WGS) entry which is preliminary data.</text>
</comment>
<dbReference type="EMBL" id="SLWB01000014">
    <property type="protein sequence ID" value="TCN63849.1"/>
    <property type="molecule type" value="Genomic_DNA"/>
</dbReference>
<sequence>MGVSLVWRFFAMNKLKRMKAKLVTSILFGILLSNVGKAQNDSTSFCAPLSCEVSYIGDVVGNFKGGIKRQSTYLGLANVHLSLNTQNAGWWRGGELHLNLANTHGGMPSDDFIGDFQGVTNIEAGDRTFFQELWFCQSFGKLSASVGIKDMNAEFSVNEFGGTFINSSFALHSTFTDNISASIFPNTGLGGVLSYSFDSTHTARLGVFDGDPGFMTIHPANFKSPFGGNDGVMAIGEYTYNKGIALDETGSYKMGVYFHSHNSNEDVLNNRQSGHNYGFYFIGNQRFTSSFAGHRILDGFLQLSYSPVESNTNQFYGGVGLILRGLCSEDCSDELGIAMACAKFKGLHYSNEKIVELHYKCPICSHFYIQPDIQYVINPSRFDVATPNALVGILRVGIEI</sequence>
<evidence type="ECO:0000313" key="4">
    <source>
        <dbReference type="Proteomes" id="UP000294830"/>
    </source>
</evidence>
<evidence type="ECO:0000256" key="2">
    <source>
        <dbReference type="RuleBase" id="RU363072"/>
    </source>
</evidence>
<evidence type="ECO:0000256" key="1">
    <source>
        <dbReference type="ARBA" id="ARBA00008769"/>
    </source>
</evidence>
<dbReference type="AlphaFoldDB" id="A0A4R2EI66"/>
<dbReference type="GO" id="GO:0015288">
    <property type="term" value="F:porin activity"/>
    <property type="evidence" value="ECO:0007669"/>
    <property type="project" value="InterPro"/>
</dbReference>
<name>A0A4R2EI66_9BACT</name>
<protein>
    <submittedName>
        <fullName evidence="3">Porin</fullName>
    </submittedName>
</protein>
<comment type="similarity">
    <text evidence="1 2">Belongs to the OprB family.</text>
</comment>
<dbReference type="Proteomes" id="UP000294830">
    <property type="component" value="Unassembled WGS sequence"/>
</dbReference>
<dbReference type="InterPro" id="IPR052932">
    <property type="entry name" value="OprB_Porin"/>
</dbReference>
<evidence type="ECO:0000313" key="3">
    <source>
        <dbReference type="EMBL" id="TCN63849.1"/>
    </source>
</evidence>
<proteinExistence type="inferred from homology"/>
<dbReference type="Pfam" id="PF04966">
    <property type="entry name" value="OprB"/>
    <property type="match status" value="1"/>
</dbReference>
<dbReference type="PANTHER" id="PTHR37944:SF1">
    <property type="entry name" value="PORIN B"/>
    <property type="match status" value="1"/>
</dbReference>
<dbReference type="InterPro" id="IPR007049">
    <property type="entry name" value="Carb-sel_porin_OprB"/>
</dbReference>
<keyword evidence="4" id="KW-1185">Reference proteome</keyword>
<reference evidence="3 4" key="1">
    <citation type="submission" date="2019-03" db="EMBL/GenBank/DDBJ databases">
        <title>Genomic Encyclopedia of Archaeal and Bacterial Type Strains, Phase II (KMG-II): from individual species to whole genera.</title>
        <authorList>
            <person name="Goeker M."/>
        </authorList>
    </citation>
    <scope>NUCLEOTIDE SEQUENCE [LARGE SCALE GENOMIC DNA]</scope>
    <source>
        <strain evidence="3 4">RL-C</strain>
    </source>
</reference>
<dbReference type="PANTHER" id="PTHR37944">
    <property type="entry name" value="PORIN B"/>
    <property type="match status" value="1"/>
</dbReference>
<accession>A0A4R2EI66</accession>
<dbReference type="GO" id="GO:0008643">
    <property type="term" value="P:carbohydrate transport"/>
    <property type="evidence" value="ECO:0007669"/>
    <property type="project" value="InterPro"/>
</dbReference>
<dbReference type="InterPro" id="IPR038673">
    <property type="entry name" value="OprB_sf"/>
</dbReference>